<reference evidence="11 12" key="1">
    <citation type="submission" date="2017-12" db="EMBL/GenBank/DDBJ databases">
        <authorList>
            <consortium name="DOE Joint Genome Institute"/>
            <person name="Haridas S."/>
            <person name="Kjaerbolling I."/>
            <person name="Vesth T.C."/>
            <person name="Frisvad J.C."/>
            <person name="Nybo J.L."/>
            <person name="Theobald S."/>
            <person name="Kuo A."/>
            <person name="Bowyer P."/>
            <person name="Matsuda Y."/>
            <person name="Mondo S."/>
            <person name="Lyhne E.K."/>
            <person name="Kogle M.E."/>
            <person name="Clum A."/>
            <person name="Lipzen A."/>
            <person name="Salamov A."/>
            <person name="Ngan C.Y."/>
            <person name="Daum C."/>
            <person name="Chiniquy J."/>
            <person name="Barry K."/>
            <person name="LaButti K."/>
            <person name="Simmons B.A."/>
            <person name="Magnuson J.K."/>
            <person name="Mortensen U.H."/>
            <person name="Larsen T.O."/>
            <person name="Grigoriev I.V."/>
            <person name="Baker S.E."/>
            <person name="Andersen M.R."/>
            <person name="Nordberg H.P."/>
            <person name="Cantor M.N."/>
            <person name="Hua S.X."/>
        </authorList>
    </citation>
    <scope>NUCLEOTIDE SEQUENCE [LARGE SCALE GENOMIC DNA]</scope>
    <source>
        <strain evidence="11 12">CBS 102.13</strain>
    </source>
</reference>
<dbReference type="PANTHER" id="PTHR46179">
    <property type="entry name" value="ZINC FINGER PROTEIN"/>
    <property type="match status" value="1"/>
</dbReference>
<feature type="compositionally biased region" description="Low complexity" evidence="9">
    <location>
        <begin position="25"/>
        <end position="37"/>
    </location>
</feature>
<dbReference type="EMBL" id="KZ559136">
    <property type="protein sequence ID" value="PLB38304.1"/>
    <property type="molecule type" value="Genomic_DNA"/>
</dbReference>
<dbReference type="GO" id="GO:0006357">
    <property type="term" value="P:regulation of transcription by RNA polymerase II"/>
    <property type="evidence" value="ECO:0007669"/>
    <property type="project" value="TreeGrafter"/>
</dbReference>
<feature type="compositionally biased region" description="Low complexity" evidence="9">
    <location>
        <begin position="495"/>
        <end position="512"/>
    </location>
</feature>
<dbReference type="PROSITE" id="PS50157">
    <property type="entry name" value="ZINC_FINGER_C2H2_2"/>
    <property type="match status" value="1"/>
</dbReference>
<dbReference type="Proteomes" id="UP000234585">
    <property type="component" value="Unassembled WGS sequence"/>
</dbReference>
<name>A0A2I2FCE7_ASPCN</name>
<keyword evidence="7" id="KW-0539">Nucleus</keyword>
<accession>A0A2I2FCE7</accession>
<evidence type="ECO:0000313" key="12">
    <source>
        <dbReference type="Proteomes" id="UP000234585"/>
    </source>
</evidence>
<evidence type="ECO:0000256" key="7">
    <source>
        <dbReference type="ARBA" id="ARBA00023242"/>
    </source>
</evidence>
<dbReference type="GO" id="GO:0005634">
    <property type="term" value="C:nucleus"/>
    <property type="evidence" value="ECO:0007669"/>
    <property type="project" value="UniProtKB-SubCell"/>
</dbReference>
<dbReference type="GeneID" id="36519655"/>
<feature type="domain" description="C2H2-type" evidence="10">
    <location>
        <begin position="390"/>
        <end position="417"/>
    </location>
</feature>
<feature type="region of interest" description="Disordered" evidence="9">
    <location>
        <begin position="479"/>
        <end position="513"/>
    </location>
</feature>
<protein>
    <recommendedName>
        <fullName evidence="10">C2H2-type domain-containing protein</fullName>
    </recommendedName>
</protein>
<dbReference type="InterPro" id="IPR013087">
    <property type="entry name" value="Znf_C2H2_type"/>
</dbReference>
<dbReference type="GO" id="GO:0008270">
    <property type="term" value="F:zinc ion binding"/>
    <property type="evidence" value="ECO:0007669"/>
    <property type="project" value="UniProtKB-KW"/>
</dbReference>
<evidence type="ECO:0000256" key="5">
    <source>
        <dbReference type="ARBA" id="ARBA00023015"/>
    </source>
</evidence>
<keyword evidence="3 8" id="KW-0863">Zinc-finger</keyword>
<gene>
    <name evidence="11" type="ORF">BDW47DRAFT_105165</name>
</gene>
<comment type="subcellular location">
    <subcellularLocation>
        <location evidence="1">Nucleus</location>
    </subcellularLocation>
</comment>
<dbReference type="STRING" id="41067.A0A2I2FCE7"/>
<proteinExistence type="predicted"/>
<feature type="region of interest" description="Disordered" evidence="9">
    <location>
        <begin position="123"/>
        <end position="144"/>
    </location>
</feature>
<evidence type="ECO:0000256" key="8">
    <source>
        <dbReference type="PROSITE-ProRule" id="PRU00042"/>
    </source>
</evidence>
<dbReference type="InterPro" id="IPR051061">
    <property type="entry name" value="Zinc_finger_trans_reg"/>
</dbReference>
<keyword evidence="5" id="KW-0805">Transcription regulation</keyword>
<evidence type="ECO:0000256" key="4">
    <source>
        <dbReference type="ARBA" id="ARBA00022833"/>
    </source>
</evidence>
<evidence type="ECO:0000256" key="6">
    <source>
        <dbReference type="ARBA" id="ARBA00023163"/>
    </source>
</evidence>
<keyword evidence="2" id="KW-0479">Metal-binding</keyword>
<organism evidence="11 12">
    <name type="scientific">Aspergillus candidus</name>
    <dbReference type="NCBI Taxonomy" id="41067"/>
    <lineage>
        <taxon>Eukaryota</taxon>
        <taxon>Fungi</taxon>
        <taxon>Dikarya</taxon>
        <taxon>Ascomycota</taxon>
        <taxon>Pezizomycotina</taxon>
        <taxon>Eurotiomycetes</taxon>
        <taxon>Eurotiomycetidae</taxon>
        <taxon>Eurotiales</taxon>
        <taxon>Aspergillaceae</taxon>
        <taxon>Aspergillus</taxon>
        <taxon>Aspergillus subgen. Circumdati</taxon>
    </lineage>
</organism>
<feature type="region of interest" description="Disordered" evidence="9">
    <location>
        <begin position="1"/>
        <end position="60"/>
    </location>
</feature>
<dbReference type="SUPFAM" id="SSF57667">
    <property type="entry name" value="beta-beta-alpha zinc fingers"/>
    <property type="match status" value="1"/>
</dbReference>
<evidence type="ECO:0000259" key="10">
    <source>
        <dbReference type="PROSITE" id="PS50157"/>
    </source>
</evidence>
<dbReference type="OrthoDB" id="9368434at2759"/>
<dbReference type="InterPro" id="IPR036236">
    <property type="entry name" value="Znf_C2H2_sf"/>
</dbReference>
<keyword evidence="4" id="KW-0862">Zinc</keyword>
<evidence type="ECO:0000313" key="11">
    <source>
        <dbReference type="EMBL" id="PLB38304.1"/>
    </source>
</evidence>
<evidence type="ECO:0000256" key="9">
    <source>
        <dbReference type="SAM" id="MobiDB-lite"/>
    </source>
</evidence>
<feature type="compositionally biased region" description="Basic and acidic residues" evidence="9">
    <location>
        <begin position="123"/>
        <end position="133"/>
    </location>
</feature>
<sequence length="613" mass="69396">MSSDTTTTMHRHPRRRALQTPPPSLLNSSLPDSQPPSNRRLKRGETFHPRNTSSSERDPIVSFQKLPRRSPTCPKTLEAIAAGQDRMSKILSQFENDIPQKHTQNHLQNDLPIPRAYLQRHSDHRAPEVRKVSDSPSSQTKPQKVLHTHCHASDSGLGTSICSNEENASTRAKMDLVDGRTIKDSVRGLSQRARIEVEKWVFIPLLKQHSLHPYRSIVQEVREQVENDNLRNLRDIEKSITNLAPGVDGVTLSTYESFCYLTVECLSATVSHLSPRDLHTPGDKAYSSSYFADLIDEIRRYKVIRDEASRNPTGETPRLTLEGGLSQTGHPAQFVVHQGEKSTSLRTGEPYSAAPIPTFKRTLSLGSADEGAERSMARRKKDAPPMNINQKCKQCDKVFKRHCDLSKHEKTHERPHKCPDATCKYYKIGWPTSKENERHWNDKHSPNPTFYQCEFEDCAYVSRRHSNVKQHMEKTHGWTYTRTKNNGRKKDNKVSESPQSTTTTFSTPMSNPLPEPMIDFSQPPPMPAMGYSTSPEMEMFPNNAMMPPVGDIELFSNDAFATCDTTFFNDALAMYDPNVFNVNAGVFTHGDFMNHGDLLNYGDLGMSDFLEFP</sequence>
<dbReference type="PROSITE" id="PS00028">
    <property type="entry name" value="ZINC_FINGER_C2H2_1"/>
    <property type="match status" value="1"/>
</dbReference>
<dbReference type="RefSeq" id="XP_024672316.1">
    <property type="nucleotide sequence ID" value="XM_024812495.1"/>
</dbReference>
<dbReference type="SMART" id="SM00355">
    <property type="entry name" value="ZnF_C2H2"/>
    <property type="match status" value="2"/>
</dbReference>
<evidence type="ECO:0000256" key="2">
    <source>
        <dbReference type="ARBA" id="ARBA00022723"/>
    </source>
</evidence>
<evidence type="ECO:0000256" key="3">
    <source>
        <dbReference type="ARBA" id="ARBA00022771"/>
    </source>
</evidence>
<evidence type="ECO:0000256" key="1">
    <source>
        <dbReference type="ARBA" id="ARBA00004123"/>
    </source>
</evidence>
<keyword evidence="6" id="KW-0804">Transcription</keyword>
<dbReference type="PANTHER" id="PTHR46179:SF13">
    <property type="entry name" value="C2H2-TYPE DOMAIN-CONTAINING PROTEIN"/>
    <property type="match status" value="1"/>
</dbReference>
<keyword evidence="12" id="KW-1185">Reference proteome</keyword>
<dbReference type="AlphaFoldDB" id="A0A2I2FCE7"/>